<keyword evidence="2" id="KW-1185">Reference proteome</keyword>
<reference evidence="1 2" key="1">
    <citation type="submission" date="2015-09" db="EMBL/GenBank/DDBJ databases">
        <title>Trachymyrmex zeteki WGS genome.</title>
        <authorList>
            <person name="Nygaard S."/>
            <person name="Hu H."/>
            <person name="Boomsma J."/>
            <person name="Zhang G."/>
        </authorList>
    </citation>
    <scope>NUCLEOTIDE SEQUENCE [LARGE SCALE GENOMIC DNA]</scope>
    <source>
        <strain evidence="1">Tzet28-1</strain>
        <tissue evidence="1">Whole body</tissue>
    </source>
</reference>
<gene>
    <name evidence="1" type="ORF">ALC60_05865</name>
</gene>
<sequence>APFLTEKSRLFVVCHSVSQGDTYRREALRQGFGRRTKAELRSTAATAAIFLNGQPIVESPWKLAHRVTAHGSPFPPSSVLAGIMFFHTQSQTHRMLVAESAP</sequence>
<accession>A0A151X4N0</accession>
<feature type="non-terminal residue" evidence="1">
    <location>
        <position position="1"/>
    </location>
</feature>
<proteinExistence type="predicted"/>
<name>A0A151X4N0_9HYME</name>
<dbReference type="Proteomes" id="UP000075809">
    <property type="component" value="Unassembled WGS sequence"/>
</dbReference>
<evidence type="ECO:0000313" key="1">
    <source>
        <dbReference type="EMBL" id="KYQ55240.1"/>
    </source>
</evidence>
<dbReference type="EMBL" id="KQ982548">
    <property type="protein sequence ID" value="KYQ55240.1"/>
    <property type="molecule type" value="Genomic_DNA"/>
</dbReference>
<organism evidence="1 2">
    <name type="scientific">Mycetomoellerius zeteki</name>
    <dbReference type="NCBI Taxonomy" id="64791"/>
    <lineage>
        <taxon>Eukaryota</taxon>
        <taxon>Metazoa</taxon>
        <taxon>Ecdysozoa</taxon>
        <taxon>Arthropoda</taxon>
        <taxon>Hexapoda</taxon>
        <taxon>Insecta</taxon>
        <taxon>Pterygota</taxon>
        <taxon>Neoptera</taxon>
        <taxon>Endopterygota</taxon>
        <taxon>Hymenoptera</taxon>
        <taxon>Apocrita</taxon>
        <taxon>Aculeata</taxon>
        <taxon>Formicoidea</taxon>
        <taxon>Formicidae</taxon>
        <taxon>Myrmicinae</taxon>
        <taxon>Mycetomoellerius</taxon>
    </lineage>
</organism>
<dbReference type="AlphaFoldDB" id="A0A151X4N0"/>
<evidence type="ECO:0000313" key="2">
    <source>
        <dbReference type="Proteomes" id="UP000075809"/>
    </source>
</evidence>
<protein>
    <submittedName>
        <fullName evidence="1">Uncharacterized protein</fullName>
    </submittedName>
</protein>